<name>V4BNM9_LOTGI</name>
<protein>
    <recommendedName>
        <fullName evidence="3">Abnormal spindle-like microcephaly-associated protein ASH domain-containing protein</fullName>
    </recommendedName>
</protein>
<feature type="non-terminal residue" evidence="4">
    <location>
        <position position="1"/>
    </location>
</feature>
<evidence type="ECO:0000259" key="3">
    <source>
        <dbReference type="Pfam" id="PF15780"/>
    </source>
</evidence>
<evidence type="ECO:0000256" key="2">
    <source>
        <dbReference type="ARBA" id="ARBA00022490"/>
    </source>
</evidence>
<dbReference type="CTD" id="20232209"/>
<feature type="domain" description="Abnormal spindle-like microcephaly-associated protein ASH" evidence="3">
    <location>
        <begin position="62"/>
        <end position="146"/>
    </location>
</feature>
<dbReference type="GO" id="GO:0005737">
    <property type="term" value="C:cytoplasm"/>
    <property type="evidence" value="ECO:0007669"/>
    <property type="project" value="UniProtKB-SubCell"/>
</dbReference>
<dbReference type="Proteomes" id="UP000030746">
    <property type="component" value="Unassembled WGS sequence"/>
</dbReference>
<dbReference type="STRING" id="225164.V4BNM9"/>
<dbReference type="RefSeq" id="XP_009058796.1">
    <property type="nucleotide sequence ID" value="XM_009060548.1"/>
</dbReference>
<keyword evidence="2" id="KW-0963">Cytoplasm</keyword>
<dbReference type="KEGG" id="lgi:LOTGIDRAFT_123206"/>
<dbReference type="PANTHER" id="PTHR22538">
    <property type="entry name" value="CILIA- AND FLAGELLA-ASSOCIATED PROTEIN 74"/>
    <property type="match status" value="1"/>
</dbReference>
<dbReference type="GeneID" id="20232209"/>
<organism evidence="4 5">
    <name type="scientific">Lottia gigantea</name>
    <name type="common">Giant owl limpet</name>
    <dbReference type="NCBI Taxonomy" id="225164"/>
    <lineage>
        <taxon>Eukaryota</taxon>
        <taxon>Metazoa</taxon>
        <taxon>Spiralia</taxon>
        <taxon>Lophotrochozoa</taxon>
        <taxon>Mollusca</taxon>
        <taxon>Gastropoda</taxon>
        <taxon>Patellogastropoda</taxon>
        <taxon>Lottioidea</taxon>
        <taxon>Lottiidae</taxon>
        <taxon>Lottia</taxon>
    </lineage>
</organism>
<dbReference type="EMBL" id="KB202408">
    <property type="protein sequence ID" value="ESO90474.1"/>
    <property type="molecule type" value="Genomic_DNA"/>
</dbReference>
<dbReference type="OrthoDB" id="545169at2759"/>
<keyword evidence="5" id="KW-1185">Reference proteome</keyword>
<gene>
    <name evidence="4" type="ORF">LOTGIDRAFT_123206</name>
</gene>
<evidence type="ECO:0000313" key="5">
    <source>
        <dbReference type="Proteomes" id="UP000030746"/>
    </source>
</evidence>
<accession>V4BNM9</accession>
<dbReference type="Pfam" id="PF15780">
    <property type="entry name" value="ASH"/>
    <property type="match status" value="1"/>
</dbReference>
<evidence type="ECO:0000256" key="1">
    <source>
        <dbReference type="ARBA" id="ARBA00004496"/>
    </source>
</evidence>
<sequence length="452" mass="49323">SSSAYSAAIGSLLRQYKGKFNTYVVPCYIGSGPCGDPGSLKYSIYNTVYLEVHCPTVKPQVVIISDSGKNSVDFGEVSIGQNVTRSVTMQNISDKTVELTSTLLDTDGPFLMLNALRVLSPGGTHTAVLSFAPDKGCVYQEVLSIKSGSSILAMTLVGKGVSPIVNLSIESGLFDMGAVLAGEYCERTFKINNTSSLSIDYVIKLDSLSLLRHAKSQYLPTFIKRDKKHKSYVGTQNFNGQNVFDLVPSEGSIPAGDNKEITVTFAPDHCSENYSDGVRIELFNQEESHFFELKGLGKNHIMYMFGGDDLTPDVESLAVLPVTEDDEGKKINRLYKNSIPMLVSLFSVAKETEVIPANRDVFVACVRTMAVSQKKNGEYQFENVQLIQSKGFSIEPQKGMIEAGTKKAVTITWTPPPGHESNQPMEASVLVTLKGDAVEQYKLMLRGIIVSE</sequence>
<dbReference type="AlphaFoldDB" id="V4BNM9"/>
<dbReference type="InterPro" id="IPR031549">
    <property type="entry name" value="ASH"/>
</dbReference>
<dbReference type="InterPro" id="IPR013783">
    <property type="entry name" value="Ig-like_fold"/>
</dbReference>
<dbReference type="Gene3D" id="2.60.40.10">
    <property type="entry name" value="Immunoglobulins"/>
    <property type="match status" value="2"/>
</dbReference>
<comment type="subcellular location">
    <subcellularLocation>
        <location evidence="1">Cytoplasm</location>
    </subcellularLocation>
</comment>
<evidence type="ECO:0000313" key="4">
    <source>
        <dbReference type="EMBL" id="ESO90474.1"/>
    </source>
</evidence>
<dbReference type="HOGENOM" id="CLU_048983_0_0_1"/>
<dbReference type="OMA" id="VMPSIVC"/>
<reference evidence="4 5" key="1">
    <citation type="journal article" date="2013" name="Nature">
        <title>Insights into bilaterian evolution from three spiralian genomes.</title>
        <authorList>
            <person name="Simakov O."/>
            <person name="Marletaz F."/>
            <person name="Cho S.J."/>
            <person name="Edsinger-Gonzales E."/>
            <person name="Havlak P."/>
            <person name="Hellsten U."/>
            <person name="Kuo D.H."/>
            <person name="Larsson T."/>
            <person name="Lv J."/>
            <person name="Arendt D."/>
            <person name="Savage R."/>
            <person name="Osoegawa K."/>
            <person name="de Jong P."/>
            <person name="Grimwood J."/>
            <person name="Chapman J.A."/>
            <person name="Shapiro H."/>
            <person name="Aerts A."/>
            <person name="Otillar R.P."/>
            <person name="Terry A.Y."/>
            <person name="Boore J.L."/>
            <person name="Grigoriev I.V."/>
            <person name="Lindberg D.R."/>
            <person name="Seaver E.C."/>
            <person name="Weisblat D.A."/>
            <person name="Putnam N.H."/>
            <person name="Rokhsar D.S."/>
        </authorList>
    </citation>
    <scope>NUCLEOTIDE SEQUENCE [LARGE SCALE GENOMIC DNA]</scope>
</reference>
<dbReference type="PANTHER" id="PTHR22538:SF0">
    <property type="entry name" value="CILIA- AND FLAGELLA-ASSOCIATED PROTEIN 74"/>
    <property type="match status" value="1"/>
</dbReference>
<proteinExistence type="predicted"/>